<feature type="transmembrane region" description="Helical" evidence="1">
    <location>
        <begin position="116"/>
        <end position="138"/>
    </location>
</feature>
<evidence type="ECO:0000256" key="1">
    <source>
        <dbReference type="SAM" id="Phobius"/>
    </source>
</evidence>
<sequence length="224" mass="24690">MKLGRLYGGIVAVAIASILWALLNRYVWDPGAAGFLSHKLGLKHTLEVPVWLTVLDVHIAFASIALLAGIINISSWILRHYRNAHRIVGYAYLISVVGVVLTSGYMAPYATGGRTISMMFNLWNLAWLAVTLTAYVYVKRKKFDMHRNWMIRNYAFCFTNLSIHLLLTLLSGVLGLEYVVAYTGSVIGTVILLPLSAEAVIRTIRKTGMGSTNHACGHSNDAVP</sequence>
<dbReference type="RefSeq" id="WP_094013834.1">
    <property type="nucleotide sequence ID" value="NZ_NMQW01000008.1"/>
</dbReference>
<organism evidence="2 3">
    <name type="scientific">Paenibacillus rigui</name>
    <dbReference type="NCBI Taxonomy" id="554312"/>
    <lineage>
        <taxon>Bacteria</taxon>
        <taxon>Bacillati</taxon>
        <taxon>Bacillota</taxon>
        <taxon>Bacilli</taxon>
        <taxon>Bacillales</taxon>
        <taxon>Paenibacillaceae</taxon>
        <taxon>Paenibacillus</taxon>
    </lineage>
</organism>
<keyword evidence="1" id="KW-0472">Membrane</keyword>
<protein>
    <recommendedName>
        <fullName evidence="4">DUF2306 domain-containing protein</fullName>
    </recommendedName>
</protein>
<feature type="transmembrane region" description="Helical" evidence="1">
    <location>
        <begin position="150"/>
        <end position="173"/>
    </location>
</feature>
<evidence type="ECO:0000313" key="3">
    <source>
        <dbReference type="Proteomes" id="UP000215509"/>
    </source>
</evidence>
<dbReference type="InterPro" id="IPR018750">
    <property type="entry name" value="DUF2306_membrane"/>
</dbReference>
<name>A0A229UU12_9BACL</name>
<evidence type="ECO:0000313" key="2">
    <source>
        <dbReference type="EMBL" id="OXM87087.1"/>
    </source>
</evidence>
<comment type="caution">
    <text evidence="2">The sequence shown here is derived from an EMBL/GenBank/DDBJ whole genome shotgun (WGS) entry which is preliminary data.</text>
</comment>
<dbReference type="OrthoDB" id="195502at2"/>
<feature type="transmembrane region" description="Helical" evidence="1">
    <location>
        <begin position="48"/>
        <end position="78"/>
    </location>
</feature>
<dbReference type="EMBL" id="NMQW01000008">
    <property type="protein sequence ID" value="OXM87087.1"/>
    <property type="molecule type" value="Genomic_DNA"/>
</dbReference>
<dbReference type="Proteomes" id="UP000215509">
    <property type="component" value="Unassembled WGS sequence"/>
</dbReference>
<keyword evidence="1" id="KW-0812">Transmembrane</keyword>
<evidence type="ECO:0008006" key="4">
    <source>
        <dbReference type="Google" id="ProtNLM"/>
    </source>
</evidence>
<dbReference type="Pfam" id="PF10067">
    <property type="entry name" value="DUF2306"/>
    <property type="match status" value="1"/>
</dbReference>
<feature type="transmembrane region" description="Helical" evidence="1">
    <location>
        <begin position="90"/>
        <end position="110"/>
    </location>
</feature>
<accession>A0A229UU12</accession>
<feature type="transmembrane region" description="Helical" evidence="1">
    <location>
        <begin position="7"/>
        <end position="28"/>
    </location>
</feature>
<proteinExistence type="predicted"/>
<reference evidence="2 3" key="1">
    <citation type="submission" date="2017-07" db="EMBL/GenBank/DDBJ databases">
        <title>Genome sequencing and assembly of Paenibacillus rigui.</title>
        <authorList>
            <person name="Mayilraj S."/>
        </authorList>
    </citation>
    <scope>NUCLEOTIDE SEQUENCE [LARGE SCALE GENOMIC DNA]</scope>
    <source>
        <strain evidence="2 3">JCM 16352</strain>
    </source>
</reference>
<gene>
    <name evidence="2" type="ORF">CF651_05350</name>
</gene>
<dbReference type="AlphaFoldDB" id="A0A229UU12"/>
<feature type="transmembrane region" description="Helical" evidence="1">
    <location>
        <begin position="179"/>
        <end position="201"/>
    </location>
</feature>
<keyword evidence="3" id="KW-1185">Reference proteome</keyword>
<keyword evidence="1" id="KW-1133">Transmembrane helix</keyword>